<dbReference type="EMBL" id="JX123262">
    <property type="protein sequence ID" value="AFN39247.1"/>
    <property type="molecule type" value="Genomic_DNA"/>
</dbReference>
<feature type="transmembrane region" description="Helical" evidence="1">
    <location>
        <begin position="21"/>
        <end position="40"/>
    </location>
</feature>
<dbReference type="KEGG" id="vg:14016467"/>
<keyword evidence="1" id="KW-1133">Transmembrane helix</keyword>
<sequence>MWLINMFYKMFRFVFTNMIPFLLYFAFWALNVHTMIYIPGAPNEVYLRFVAAVLFPFGVVWGMIDAVMLLI</sequence>
<protein>
    <submittedName>
        <fullName evidence="2">Uncharacterized protein</fullName>
    </submittedName>
</protein>
<evidence type="ECO:0000256" key="1">
    <source>
        <dbReference type="SAM" id="Phobius"/>
    </source>
</evidence>
<keyword evidence="1" id="KW-0812">Transmembrane</keyword>
<reference evidence="2 3" key="1">
    <citation type="journal article" date="2012" name="J. Virol.">
        <title>Complete Genome Sequence of Aeromonas hydrophila Phage CC2.</title>
        <authorList>
            <person name="Shen C.J."/>
            <person name="Liu Y.J."/>
            <person name="Lu C.P."/>
        </authorList>
    </citation>
    <scope>NUCLEOTIDE SEQUENCE [LARGE SCALE GENOMIC DNA]</scope>
</reference>
<dbReference type="RefSeq" id="YP_007010207.1">
    <property type="nucleotide sequence ID" value="NC_019538.1"/>
</dbReference>
<proteinExistence type="predicted"/>
<accession>I6X741</accession>
<dbReference type="GeneID" id="14016467"/>
<name>I6X741_9CAUD</name>
<evidence type="ECO:0000313" key="2">
    <source>
        <dbReference type="EMBL" id="AFN39247.1"/>
    </source>
</evidence>
<keyword evidence="3" id="KW-1185">Reference proteome</keyword>
<gene>
    <name evidence="2" type="ORF">CC2_181</name>
</gene>
<evidence type="ECO:0000313" key="3">
    <source>
        <dbReference type="Proteomes" id="UP000009016"/>
    </source>
</evidence>
<dbReference type="Proteomes" id="UP000009016">
    <property type="component" value="Segment"/>
</dbReference>
<keyword evidence="1" id="KW-0472">Membrane</keyword>
<organism evidence="2 3">
    <name type="scientific">Aeromonas phage CC2</name>
    <dbReference type="NCBI Taxonomy" id="1204516"/>
    <lineage>
        <taxon>Viruses</taxon>
        <taxon>Duplodnaviria</taxon>
        <taxon>Heunggongvirae</taxon>
        <taxon>Uroviricota</taxon>
        <taxon>Caudoviricetes</taxon>
        <taxon>Pantevenvirales</taxon>
        <taxon>Straboviridae</taxon>
        <taxon>Emmerichvirinae</taxon>
        <taxon>Ceceduovirus</taxon>
        <taxon>Ceceduovirus cc2</taxon>
    </lineage>
</organism>
<feature type="transmembrane region" description="Helical" evidence="1">
    <location>
        <begin position="46"/>
        <end position="70"/>
    </location>
</feature>